<keyword evidence="11" id="KW-1185">Reference proteome</keyword>
<sequence>MAYFQRCLSAARESVPRRKSGRGSMFQPFWRPGSGQYGKTLGTVNRQTLDSIQELVLTHLGHLREKHGEELAIQVVYEDQERNDFNSLFSLLSDETSYLSKYRNVYPMATNIEFLKQCVPDGTCDVIYSSNATHLLKNPASKFKDAVFHFSPFVTDDELRHFRREAAIQWEKFLVLRARELKPGGLLVVISNIAHEDYRDLVLNSDVREGLSDVTKKTPIPLFSFLMDVERVWKDLRDSNSITEEEFTNLSSLVTFPTPREITAPFEEVTSPVRDAGLSLVYHDQQYIPDLFKAAFDTKSKQGVVEDTAAFADSMVTIGRVTFAGLIHDNLSDMRSDEEKTAIVEKYFDTVRQRLLHVDPECYNNDEIYSRLYIPRARPKQNRKVLKPRPASLFTVTCKINVGDKTRAVSYRPGASGAPCSNVLPGLYKQSRGVDVTKLDLMPLDSLHMDDGYKSPVIELTCSKGKTRTSGGVKYELPDQVWVVSDESSGSLTHGAEVMKTSSEARKVFSVDAGVDVQTKKFGFSASISYSKAQSTLLKNERKVEFVSHAVSSWRVDLQHKDMLSLGESAQRVMNGLPAQYTANPKAYEEFVRQFGTHYVASGKSGGVMMMMLETRNDYFEYYGGVVRELESKGLSAWQPTIMTRPWLFPISLRRISSLVRDATKRASLDQAISDHVMRVYLTVELRRVLQTLPSEMRWRGEVTSLNNKINSMSALYPLNEGHVESLGNEVMRTYTKLFLEYDNARTPLTRANKIMGPVNFECPAGKSITEVQSWHSDWHDDRTWAFRCSYLPNLYTLGNCYWTGDLYNLKRGDQDWTFSCRGNSVIKGWKSQHHDWWDTRLHQLKCCQVLDAPRSFQCSMTGWKNPIMGDMKVVATASQKVIRGLKGHHSDWHE</sequence>
<dbReference type="Pfam" id="PF01823">
    <property type="entry name" value="MACPF"/>
    <property type="match status" value="1"/>
</dbReference>
<comment type="similarity">
    <text evidence="3">Belongs to the dermatopontin family.</text>
</comment>
<feature type="domain" description="MACPF" evidence="9">
    <location>
        <begin position="413"/>
        <end position="753"/>
    </location>
</feature>
<proteinExistence type="inferred from homology"/>
<keyword evidence="4" id="KW-0964">Secreted</keyword>
<evidence type="ECO:0000256" key="7">
    <source>
        <dbReference type="ARBA" id="ARBA00023136"/>
    </source>
</evidence>
<dbReference type="PANTHER" id="PTHR15040">
    <property type="entry name" value="DERMATOPONTIN-RELATED"/>
    <property type="match status" value="1"/>
</dbReference>
<comment type="subcellular location">
    <subcellularLocation>
        <location evidence="1">Membrane</location>
    </subcellularLocation>
    <subcellularLocation>
        <location evidence="2">Secreted</location>
    </subcellularLocation>
</comment>
<dbReference type="InterPro" id="IPR029063">
    <property type="entry name" value="SAM-dependent_MTases_sf"/>
</dbReference>
<gene>
    <name evidence="10" type="ORF">BaRGS_00004270</name>
</gene>
<dbReference type="SUPFAM" id="SSF53335">
    <property type="entry name" value="S-adenosyl-L-methionine-dependent methyltransferases"/>
    <property type="match status" value="1"/>
</dbReference>
<evidence type="ECO:0000313" key="11">
    <source>
        <dbReference type="Proteomes" id="UP001519460"/>
    </source>
</evidence>
<dbReference type="PROSITE" id="PS51412">
    <property type="entry name" value="MACPF_2"/>
    <property type="match status" value="1"/>
</dbReference>
<dbReference type="GO" id="GO:0046872">
    <property type="term" value="F:metal ion binding"/>
    <property type="evidence" value="ECO:0007669"/>
    <property type="project" value="UniProtKB-KW"/>
</dbReference>
<dbReference type="InterPro" id="IPR042086">
    <property type="entry name" value="MeTrfase_capping"/>
</dbReference>
<dbReference type="Proteomes" id="UP001519460">
    <property type="component" value="Unassembled WGS sequence"/>
</dbReference>
<dbReference type="GO" id="GO:0005576">
    <property type="term" value="C:extracellular region"/>
    <property type="evidence" value="ECO:0007669"/>
    <property type="project" value="UniProtKB-SubCell"/>
</dbReference>
<comment type="caution">
    <text evidence="10">The sequence shown here is derived from an EMBL/GenBank/DDBJ whole genome shotgun (WGS) entry which is preliminary data.</text>
</comment>
<evidence type="ECO:0000259" key="9">
    <source>
        <dbReference type="PROSITE" id="PS51412"/>
    </source>
</evidence>
<dbReference type="Gene3D" id="3.40.50.150">
    <property type="entry name" value="Vaccinia Virus protein VP39"/>
    <property type="match status" value="1"/>
</dbReference>
<dbReference type="PANTHER" id="PTHR15040:SF1">
    <property type="entry name" value="DERMATOPONTIN-LIKE ISOFORM X1"/>
    <property type="match status" value="1"/>
</dbReference>
<dbReference type="InterPro" id="IPR026645">
    <property type="entry name" value="Dermatopontin"/>
</dbReference>
<evidence type="ECO:0000256" key="6">
    <source>
        <dbReference type="ARBA" id="ARBA00022842"/>
    </source>
</evidence>
<organism evidence="10 11">
    <name type="scientific">Batillaria attramentaria</name>
    <dbReference type="NCBI Taxonomy" id="370345"/>
    <lineage>
        <taxon>Eukaryota</taxon>
        <taxon>Metazoa</taxon>
        <taxon>Spiralia</taxon>
        <taxon>Lophotrochozoa</taxon>
        <taxon>Mollusca</taxon>
        <taxon>Gastropoda</taxon>
        <taxon>Caenogastropoda</taxon>
        <taxon>Sorbeoconcha</taxon>
        <taxon>Cerithioidea</taxon>
        <taxon>Batillariidae</taxon>
        <taxon>Batillaria</taxon>
    </lineage>
</organism>
<keyword evidence="6" id="KW-0460">Magnesium</keyword>
<dbReference type="Pfam" id="PF03492">
    <property type="entry name" value="Methyltransf_7"/>
    <property type="match status" value="1"/>
</dbReference>
<dbReference type="InterPro" id="IPR020864">
    <property type="entry name" value="MACPF"/>
</dbReference>
<evidence type="ECO:0000256" key="8">
    <source>
        <dbReference type="ARBA" id="ARBA00023157"/>
    </source>
</evidence>
<accession>A0ABD0LY75</accession>
<dbReference type="InterPro" id="IPR020863">
    <property type="entry name" value="MACPF_CS"/>
</dbReference>
<dbReference type="Pfam" id="PF14704">
    <property type="entry name" value="DERM"/>
    <property type="match status" value="1"/>
</dbReference>
<evidence type="ECO:0000256" key="1">
    <source>
        <dbReference type="ARBA" id="ARBA00004370"/>
    </source>
</evidence>
<dbReference type="GO" id="GO:0016020">
    <property type="term" value="C:membrane"/>
    <property type="evidence" value="ECO:0007669"/>
    <property type="project" value="UniProtKB-SubCell"/>
</dbReference>
<evidence type="ECO:0000256" key="2">
    <source>
        <dbReference type="ARBA" id="ARBA00004613"/>
    </source>
</evidence>
<keyword evidence="7" id="KW-0472">Membrane</keyword>
<evidence type="ECO:0000256" key="5">
    <source>
        <dbReference type="ARBA" id="ARBA00022723"/>
    </source>
</evidence>
<name>A0ABD0LY75_9CAEN</name>
<evidence type="ECO:0000313" key="10">
    <source>
        <dbReference type="EMBL" id="KAK7504404.1"/>
    </source>
</evidence>
<dbReference type="AlphaFoldDB" id="A0ABD0LY75"/>
<dbReference type="PROSITE" id="PS00279">
    <property type="entry name" value="MACPF_1"/>
    <property type="match status" value="1"/>
</dbReference>
<reference evidence="10 11" key="1">
    <citation type="journal article" date="2023" name="Sci. Data">
        <title>Genome assembly of the Korean intertidal mud-creeper Batillaria attramentaria.</title>
        <authorList>
            <person name="Patra A.K."/>
            <person name="Ho P.T."/>
            <person name="Jun S."/>
            <person name="Lee S.J."/>
            <person name="Kim Y."/>
            <person name="Won Y.J."/>
        </authorList>
    </citation>
    <scope>NUCLEOTIDE SEQUENCE [LARGE SCALE GENOMIC DNA]</scope>
    <source>
        <strain evidence="10">Wonlab-2016</strain>
    </source>
</reference>
<dbReference type="EMBL" id="JACVVK020000015">
    <property type="protein sequence ID" value="KAK7504404.1"/>
    <property type="molecule type" value="Genomic_DNA"/>
</dbReference>
<keyword evidence="8" id="KW-1015">Disulfide bond</keyword>
<protein>
    <recommendedName>
        <fullName evidence="9">MACPF domain-containing protein</fullName>
    </recommendedName>
</protein>
<evidence type="ECO:0000256" key="4">
    <source>
        <dbReference type="ARBA" id="ARBA00022525"/>
    </source>
</evidence>
<dbReference type="InterPro" id="IPR005299">
    <property type="entry name" value="MeTrfase_7"/>
</dbReference>
<dbReference type="Gene3D" id="1.10.1200.270">
    <property type="entry name" value="Methyltransferase, alpha-helical capping domain"/>
    <property type="match status" value="1"/>
</dbReference>
<keyword evidence="5" id="KW-0479">Metal-binding</keyword>
<evidence type="ECO:0000256" key="3">
    <source>
        <dbReference type="ARBA" id="ARBA00008712"/>
    </source>
</evidence>